<dbReference type="PROSITE" id="PS50294">
    <property type="entry name" value="WD_REPEATS_REGION"/>
    <property type="match status" value="6"/>
</dbReference>
<proteinExistence type="predicted"/>
<dbReference type="GO" id="GO:0043130">
    <property type="term" value="F:ubiquitin binding"/>
    <property type="evidence" value="ECO:0007669"/>
    <property type="project" value="TreeGrafter"/>
</dbReference>
<feature type="repeat" description="WD" evidence="4">
    <location>
        <begin position="535"/>
        <end position="574"/>
    </location>
</feature>
<dbReference type="GO" id="GO:0050793">
    <property type="term" value="P:regulation of developmental process"/>
    <property type="evidence" value="ECO:0007669"/>
    <property type="project" value="UniProtKB-ARBA"/>
</dbReference>
<dbReference type="PROSITE" id="PS00678">
    <property type="entry name" value="WD_REPEATS_1"/>
    <property type="match status" value="5"/>
</dbReference>
<feature type="compositionally biased region" description="Low complexity" evidence="5">
    <location>
        <begin position="7"/>
        <end position="20"/>
    </location>
</feature>
<dbReference type="GO" id="GO:0010992">
    <property type="term" value="P:ubiquitin recycling"/>
    <property type="evidence" value="ECO:0007669"/>
    <property type="project" value="TreeGrafter"/>
</dbReference>
<dbReference type="PANTHER" id="PTHR19849:SF1">
    <property type="entry name" value="F-BOX_WD REPEAT-CONTAINING PROTEIN 7"/>
    <property type="match status" value="1"/>
</dbReference>
<evidence type="ECO:0000256" key="3">
    <source>
        <dbReference type="ARBA" id="ARBA00022786"/>
    </source>
</evidence>
<dbReference type="InterPro" id="IPR001810">
    <property type="entry name" value="F-box_dom"/>
</dbReference>
<evidence type="ECO:0000313" key="8">
    <source>
        <dbReference type="Proteomes" id="UP000801492"/>
    </source>
</evidence>
<dbReference type="Gene3D" id="1.20.1280.50">
    <property type="match status" value="1"/>
</dbReference>
<feature type="repeat" description="WD" evidence="4">
    <location>
        <begin position="618"/>
        <end position="657"/>
    </location>
</feature>
<dbReference type="PANTHER" id="PTHR19849">
    <property type="entry name" value="PHOSPHOLIPASE A-2-ACTIVATING PROTEIN"/>
    <property type="match status" value="1"/>
</dbReference>
<dbReference type="GO" id="GO:0005634">
    <property type="term" value="C:nucleus"/>
    <property type="evidence" value="ECO:0007669"/>
    <property type="project" value="TreeGrafter"/>
</dbReference>
<dbReference type="Gene3D" id="2.130.10.10">
    <property type="entry name" value="YVTN repeat-like/Quinoprotein amine dehydrogenase"/>
    <property type="match status" value="1"/>
</dbReference>
<dbReference type="PRINTS" id="PR00320">
    <property type="entry name" value="GPROTEINBRPT"/>
</dbReference>
<accession>A0A8K0DRN9</accession>
<dbReference type="CDD" id="cd00200">
    <property type="entry name" value="WD40"/>
    <property type="match status" value="1"/>
</dbReference>
<feature type="region of interest" description="Disordered" evidence="5">
    <location>
        <begin position="172"/>
        <end position="228"/>
    </location>
</feature>
<evidence type="ECO:0000256" key="5">
    <source>
        <dbReference type="SAM" id="MobiDB-lite"/>
    </source>
</evidence>
<dbReference type="SMART" id="SM00320">
    <property type="entry name" value="WD40"/>
    <property type="match status" value="8"/>
</dbReference>
<sequence>MAESCPSNRSNISLSGSSYSREFDLPKQDCTSPSPTETICLDSADSVPGTSQAKIASIRDKIANITRLSNKSSDIEDKTIFLNELGLGQCDDQSSHDNDGPWEEFLDGDFIEEHNFESELADEEERICAEDTFESLSDLCHSTTDSIFRNTYATTGSNRYWRKRKLDIHNGFPSKKLLPENKTSGTTVSPEKTYNSCTSPNRVNNSIVPSNNNDKQKPQRAVIPTKDNPPPELSEWLQQFQMWSNAERLLAIDELISRCEPTQVRHMMQVIEPQFQRDFISLLPRELALSVLRLLEPCDLLRAAQTCRSWRFLADDNLLWKEKCKQAGIEDIPRRKGSPRSSNNYTSPWKAAYMRHHAIEMNWRSKPIPPPKMLKGHDDHVITCLQFCGNRIVSGSDDNTLKVWSATTGKCLRTLVGHTGGVWSSQMSGSIIISGSTDRTLKVWDAESGVCIHTLYGHTSTVRCMHLHENKVVSGSRDATLRVWDIETGECLHVLVGHLAAVRCVQYDGKLVVSGAYDYMVKVWNPEREECLHTLQGHTNRVYSLQFDGVHVVSGSLDTSIRVWEVETGACRHTLMGHQSLTSGMELRNNILVSGNADSTVKVWDIISGQCLQTLSGPYKHQSAVTCLQFNNRFVITSSDDGTVKLWDVRTGEFIRNLVALESGGSGGVVWRIRASDTKLVCAVGSRNGTEETKLLVLDFDVDTNSR</sequence>
<evidence type="ECO:0000313" key="7">
    <source>
        <dbReference type="EMBL" id="KAF2905230.1"/>
    </source>
</evidence>
<dbReference type="InterPro" id="IPR015943">
    <property type="entry name" value="WD40/YVTN_repeat-like_dom_sf"/>
</dbReference>
<dbReference type="Pfam" id="PF00400">
    <property type="entry name" value="WD40"/>
    <property type="match status" value="7"/>
</dbReference>
<evidence type="ECO:0000259" key="6">
    <source>
        <dbReference type="PROSITE" id="PS50181"/>
    </source>
</evidence>
<feature type="region of interest" description="Disordered" evidence="5">
    <location>
        <begin position="1"/>
        <end position="36"/>
    </location>
</feature>
<dbReference type="InterPro" id="IPR020472">
    <property type="entry name" value="WD40_PAC1"/>
</dbReference>
<dbReference type="FunFam" id="2.130.10.10:FF:000032">
    <property type="entry name" value="F-box/WD repeat-containing protein 7 isoform X1"/>
    <property type="match status" value="1"/>
</dbReference>
<dbReference type="FunFam" id="1.20.1280.50:FF:000133">
    <property type="entry name" value="F-box and WD repeat domain-containing 7"/>
    <property type="match status" value="1"/>
</dbReference>
<feature type="repeat" description="WD" evidence="4">
    <location>
        <begin position="455"/>
        <end position="494"/>
    </location>
</feature>
<dbReference type="PROSITE" id="PS50181">
    <property type="entry name" value="FBOX"/>
    <property type="match status" value="1"/>
</dbReference>
<evidence type="ECO:0000256" key="4">
    <source>
        <dbReference type="PROSITE-ProRule" id="PRU00221"/>
    </source>
</evidence>
<dbReference type="EMBL" id="VTPC01000584">
    <property type="protein sequence ID" value="KAF2905230.1"/>
    <property type="molecule type" value="Genomic_DNA"/>
</dbReference>
<protein>
    <recommendedName>
        <fullName evidence="6">F-box domain-containing protein</fullName>
    </recommendedName>
</protein>
<keyword evidence="3" id="KW-0833">Ubl conjugation pathway</keyword>
<evidence type="ECO:0000256" key="2">
    <source>
        <dbReference type="ARBA" id="ARBA00022737"/>
    </source>
</evidence>
<feature type="repeat" description="WD" evidence="4">
    <location>
        <begin position="389"/>
        <end position="414"/>
    </location>
</feature>
<dbReference type="CDD" id="cd22133">
    <property type="entry name" value="F-box_FBXW7"/>
    <property type="match status" value="1"/>
</dbReference>
<dbReference type="OrthoDB" id="190105at2759"/>
<dbReference type="GO" id="GO:0043161">
    <property type="term" value="P:proteasome-mediated ubiquitin-dependent protein catabolic process"/>
    <property type="evidence" value="ECO:0007669"/>
    <property type="project" value="TreeGrafter"/>
</dbReference>
<dbReference type="InterPro" id="IPR019775">
    <property type="entry name" value="WD40_repeat_CS"/>
</dbReference>
<organism evidence="7 8">
    <name type="scientific">Ignelater luminosus</name>
    <name type="common">Cucubano</name>
    <name type="synonym">Pyrophorus luminosus</name>
    <dbReference type="NCBI Taxonomy" id="2038154"/>
    <lineage>
        <taxon>Eukaryota</taxon>
        <taxon>Metazoa</taxon>
        <taxon>Ecdysozoa</taxon>
        <taxon>Arthropoda</taxon>
        <taxon>Hexapoda</taxon>
        <taxon>Insecta</taxon>
        <taxon>Pterygota</taxon>
        <taxon>Neoptera</taxon>
        <taxon>Endopterygota</taxon>
        <taxon>Coleoptera</taxon>
        <taxon>Polyphaga</taxon>
        <taxon>Elateriformia</taxon>
        <taxon>Elateroidea</taxon>
        <taxon>Elateridae</taxon>
        <taxon>Agrypninae</taxon>
        <taxon>Pyrophorini</taxon>
        <taxon>Ignelater</taxon>
    </lineage>
</organism>
<dbReference type="GO" id="GO:0005737">
    <property type="term" value="C:cytoplasm"/>
    <property type="evidence" value="ECO:0007669"/>
    <property type="project" value="TreeGrafter"/>
</dbReference>
<dbReference type="AlphaFoldDB" id="A0A8K0DRN9"/>
<dbReference type="SMART" id="SM00256">
    <property type="entry name" value="FBOX"/>
    <property type="match status" value="1"/>
</dbReference>
<evidence type="ECO:0000256" key="1">
    <source>
        <dbReference type="ARBA" id="ARBA00022574"/>
    </source>
</evidence>
<keyword evidence="8" id="KW-1185">Reference proteome</keyword>
<feature type="repeat" description="WD" evidence="4">
    <location>
        <begin position="575"/>
        <end position="614"/>
    </location>
</feature>
<feature type="domain" description="F-box" evidence="6">
    <location>
        <begin position="277"/>
        <end position="323"/>
    </location>
</feature>
<dbReference type="InterPro" id="IPR036322">
    <property type="entry name" value="WD40_repeat_dom_sf"/>
</dbReference>
<dbReference type="Proteomes" id="UP000801492">
    <property type="component" value="Unassembled WGS sequence"/>
</dbReference>
<dbReference type="PROSITE" id="PS50082">
    <property type="entry name" value="WD_REPEATS_2"/>
    <property type="match status" value="7"/>
</dbReference>
<name>A0A8K0DRN9_IGNLU</name>
<keyword evidence="2" id="KW-0677">Repeat</keyword>
<feature type="repeat" description="WD" evidence="4">
    <location>
        <begin position="495"/>
        <end position="534"/>
    </location>
</feature>
<dbReference type="SUPFAM" id="SSF50978">
    <property type="entry name" value="WD40 repeat-like"/>
    <property type="match status" value="1"/>
</dbReference>
<comment type="caution">
    <text evidence="7">The sequence shown here is derived from an EMBL/GenBank/DDBJ whole genome shotgun (WGS) entry which is preliminary data.</text>
</comment>
<gene>
    <name evidence="7" type="ORF">ILUMI_00954</name>
</gene>
<dbReference type="SUPFAM" id="SSF81383">
    <property type="entry name" value="F-box domain"/>
    <property type="match status" value="1"/>
</dbReference>
<keyword evidence="1 4" id="KW-0853">WD repeat</keyword>
<dbReference type="Pfam" id="PF12937">
    <property type="entry name" value="F-box-like"/>
    <property type="match status" value="1"/>
</dbReference>
<dbReference type="InterPro" id="IPR036047">
    <property type="entry name" value="F-box-like_dom_sf"/>
</dbReference>
<dbReference type="InterPro" id="IPR001680">
    <property type="entry name" value="WD40_rpt"/>
</dbReference>
<feature type="repeat" description="WD" evidence="4">
    <location>
        <begin position="415"/>
        <end position="454"/>
    </location>
</feature>
<feature type="compositionally biased region" description="Polar residues" evidence="5">
    <location>
        <begin position="181"/>
        <end position="213"/>
    </location>
</feature>
<reference evidence="7" key="1">
    <citation type="submission" date="2019-08" db="EMBL/GenBank/DDBJ databases">
        <title>The genome of the North American firefly Photinus pyralis.</title>
        <authorList>
            <consortium name="Photinus pyralis genome working group"/>
            <person name="Fallon T.R."/>
            <person name="Sander Lower S.E."/>
            <person name="Weng J.-K."/>
        </authorList>
    </citation>
    <scope>NUCLEOTIDE SEQUENCE</scope>
    <source>
        <strain evidence="7">TRF0915ILg1</strain>
        <tissue evidence="7">Whole body</tissue>
    </source>
</reference>